<evidence type="ECO:0000313" key="2">
    <source>
        <dbReference type="Proteomes" id="UP001205105"/>
    </source>
</evidence>
<protein>
    <submittedName>
        <fullName evidence="1">Uncharacterized protein</fullName>
    </submittedName>
</protein>
<keyword evidence="2" id="KW-1185">Reference proteome</keyword>
<reference evidence="1" key="1">
    <citation type="submission" date="2020-11" db="EMBL/GenBank/DDBJ databases">
        <title>Chlorella ohadii genome sequencing and assembly.</title>
        <authorList>
            <person name="Murik O."/>
            <person name="Treves H."/>
            <person name="Kedem I."/>
            <person name="Shotland Y."/>
            <person name="Kaplan A."/>
        </authorList>
    </citation>
    <scope>NUCLEOTIDE SEQUENCE</scope>
    <source>
        <strain evidence="1">1</strain>
    </source>
</reference>
<sequence>MASGAAWLNETYAILSVNPTTGMMFGYRYRSEPNPEFAAANSTFAANQVKRLIGVAETARAVGPGARVLVLRFTESDDTSYTEAHVFPDPEGEPGDLLMLVNRLEGLEVRDKAGKVVDNQVVKVFKARKTAESVRDAIAELRPLLPVTVPIQP</sequence>
<dbReference type="EMBL" id="JADXDR010000125">
    <property type="protein sequence ID" value="KAI7838503.1"/>
    <property type="molecule type" value="Genomic_DNA"/>
</dbReference>
<evidence type="ECO:0000313" key="1">
    <source>
        <dbReference type="EMBL" id="KAI7838503.1"/>
    </source>
</evidence>
<name>A0AAD5H2B7_9CHLO</name>
<organism evidence="1 2">
    <name type="scientific">Chlorella ohadii</name>
    <dbReference type="NCBI Taxonomy" id="2649997"/>
    <lineage>
        <taxon>Eukaryota</taxon>
        <taxon>Viridiplantae</taxon>
        <taxon>Chlorophyta</taxon>
        <taxon>core chlorophytes</taxon>
        <taxon>Trebouxiophyceae</taxon>
        <taxon>Chlorellales</taxon>
        <taxon>Chlorellaceae</taxon>
        <taxon>Chlorella clade</taxon>
        <taxon>Chlorella</taxon>
    </lineage>
</organism>
<dbReference type="Proteomes" id="UP001205105">
    <property type="component" value="Unassembled WGS sequence"/>
</dbReference>
<dbReference type="AlphaFoldDB" id="A0AAD5H2B7"/>
<gene>
    <name evidence="1" type="ORF">COHA_007764</name>
</gene>
<comment type="caution">
    <text evidence="1">The sequence shown here is derived from an EMBL/GenBank/DDBJ whole genome shotgun (WGS) entry which is preliminary data.</text>
</comment>
<proteinExistence type="predicted"/>
<accession>A0AAD5H2B7</accession>